<proteinExistence type="predicted"/>
<organism evidence="9 10">
    <name type="scientific">Streptacidiphilus monticola</name>
    <dbReference type="NCBI Taxonomy" id="2161674"/>
    <lineage>
        <taxon>Bacteria</taxon>
        <taxon>Bacillati</taxon>
        <taxon>Actinomycetota</taxon>
        <taxon>Actinomycetes</taxon>
        <taxon>Kitasatosporales</taxon>
        <taxon>Streptomycetaceae</taxon>
        <taxon>Streptacidiphilus</taxon>
    </lineage>
</organism>
<dbReference type="Gene3D" id="1.20.5.3310">
    <property type="match status" value="1"/>
</dbReference>
<evidence type="ECO:0000256" key="4">
    <source>
        <dbReference type="ARBA" id="ARBA00022927"/>
    </source>
</evidence>
<evidence type="ECO:0000313" key="10">
    <source>
        <dbReference type="Proteomes" id="UP001596174"/>
    </source>
</evidence>
<protein>
    <submittedName>
        <fullName evidence="9">Twin-arginine translocase TatA/TatE family subunit</fullName>
    </submittedName>
</protein>
<evidence type="ECO:0000256" key="7">
    <source>
        <dbReference type="ARBA" id="ARBA00023136"/>
    </source>
</evidence>
<gene>
    <name evidence="9" type="ORF">ACFP3V_25645</name>
</gene>
<keyword evidence="10" id="KW-1185">Reference proteome</keyword>
<sequence length="84" mass="8985">MLENRALDIIVTALVVLVLFGATRLPDSARALAKSLRILKADTHALRTDDHEPAPDAPAAVTAQVLERPGPTAPAHADRDTQRT</sequence>
<reference evidence="10" key="1">
    <citation type="journal article" date="2019" name="Int. J. Syst. Evol. Microbiol.">
        <title>The Global Catalogue of Microorganisms (GCM) 10K type strain sequencing project: providing services to taxonomists for standard genome sequencing and annotation.</title>
        <authorList>
            <consortium name="The Broad Institute Genomics Platform"/>
            <consortium name="The Broad Institute Genome Sequencing Center for Infectious Disease"/>
            <person name="Wu L."/>
            <person name="Ma J."/>
        </authorList>
    </citation>
    <scope>NUCLEOTIDE SEQUENCE [LARGE SCALE GENOMIC DNA]</scope>
    <source>
        <strain evidence="10">JCM 4816</strain>
    </source>
</reference>
<dbReference type="EMBL" id="JBHSQJ010000122">
    <property type="protein sequence ID" value="MFC5910587.1"/>
    <property type="molecule type" value="Genomic_DNA"/>
</dbReference>
<evidence type="ECO:0000256" key="1">
    <source>
        <dbReference type="ARBA" id="ARBA00004167"/>
    </source>
</evidence>
<keyword evidence="3" id="KW-0812">Transmembrane</keyword>
<comment type="caution">
    <text evidence="9">The sequence shown here is derived from an EMBL/GenBank/DDBJ whole genome shotgun (WGS) entry which is preliminary data.</text>
</comment>
<keyword evidence="2" id="KW-0813">Transport</keyword>
<evidence type="ECO:0000256" key="3">
    <source>
        <dbReference type="ARBA" id="ARBA00022692"/>
    </source>
</evidence>
<evidence type="ECO:0000313" key="9">
    <source>
        <dbReference type="EMBL" id="MFC5910587.1"/>
    </source>
</evidence>
<dbReference type="Proteomes" id="UP001596174">
    <property type="component" value="Unassembled WGS sequence"/>
</dbReference>
<keyword evidence="4" id="KW-0653">Protein transport</keyword>
<dbReference type="Pfam" id="PF02416">
    <property type="entry name" value="TatA_B_E"/>
    <property type="match status" value="1"/>
</dbReference>
<accession>A0ABW1G8X4</accession>
<comment type="subcellular location">
    <subcellularLocation>
        <location evidence="1">Membrane</location>
        <topology evidence="1">Single-pass membrane protein</topology>
    </subcellularLocation>
</comment>
<dbReference type="InterPro" id="IPR003369">
    <property type="entry name" value="TatA/B/E"/>
</dbReference>
<name>A0ABW1G8X4_9ACTN</name>
<evidence type="ECO:0000256" key="2">
    <source>
        <dbReference type="ARBA" id="ARBA00022448"/>
    </source>
</evidence>
<keyword evidence="6" id="KW-0811">Translocation</keyword>
<keyword evidence="7" id="KW-0472">Membrane</keyword>
<dbReference type="RefSeq" id="WP_380588013.1">
    <property type="nucleotide sequence ID" value="NZ_JBHSQJ010000122.1"/>
</dbReference>
<evidence type="ECO:0000256" key="6">
    <source>
        <dbReference type="ARBA" id="ARBA00023010"/>
    </source>
</evidence>
<evidence type="ECO:0000256" key="5">
    <source>
        <dbReference type="ARBA" id="ARBA00022989"/>
    </source>
</evidence>
<feature type="compositionally biased region" description="Basic and acidic residues" evidence="8">
    <location>
        <begin position="45"/>
        <end position="54"/>
    </location>
</feature>
<keyword evidence="5" id="KW-1133">Transmembrane helix</keyword>
<feature type="region of interest" description="Disordered" evidence="8">
    <location>
        <begin position="45"/>
        <end position="84"/>
    </location>
</feature>
<evidence type="ECO:0000256" key="8">
    <source>
        <dbReference type="SAM" id="MobiDB-lite"/>
    </source>
</evidence>